<reference evidence="1" key="1">
    <citation type="journal article" date="2019" name="bioRxiv">
        <title>The Genome of the Zebra Mussel, Dreissena polymorpha: A Resource for Invasive Species Research.</title>
        <authorList>
            <person name="McCartney M.A."/>
            <person name="Auch B."/>
            <person name="Kono T."/>
            <person name="Mallez S."/>
            <person name="Zhang Y."/>
            <person name="Obille A."/>
            <person name="Becker A."/>
            <person name="Abrahante J.E."/>
            <person name="Garbe J."/>
            <person name="Badalamenti J.P."/>
            <person name="Herman A."/>
            <person name="Mangelson H."/>
            <person name="Liachko I."/>
            <person name="Sullivan S."/>
            <person name="Sone E.D."/>
            <person name="Koren S."/>
            <person name="Silverstein K.A.T."/>
            <person name="Beckman K.B."/>
            <person name="Gohl D.M."/>
        </authorList>
    </citation>
    <scope>NUCLEOTIDE SEQUENCE</scope>
    <source>
        <strain evidence="1">Duluth1</strain>
        <tissue evidence="1">Whole animal</tissue>
    </source>
</reference>
<accession>A0A9D4DE89</accession>
<reference evidence="1" key="2">
    <citation type="submission" date="2020-11" db="EMBL/GenBank/DDBJ databases">
        <authorList>
            <person name="McCartney M.A."/>
            <person name="Auch B."/>
            <person name="Kono T."/>
            <person name="Mallez S."/>
            <person name="Becker A."/>
            <person name="Gohl D.M."/>
            <person name="Silverstein K.A.T."/>
            <person name="Koren S."/>
            <person name="Bechman K.B."/>
            <person name="Herman A."/>
            <person name="Abrahante J.E."/>
            <person name="Garbe J."/>
        </authorList>
    </citation>
    <scope>NUCLEOTIDE SEQUENCE</scope>
    <source>
        <strain evidence="1">Duluth1</strain>
        <tissue evidence="1">Whole animal</tissue>
    </source>
</reference>
<evidence type="ECO:0000313" key="1">
    <source>
        <dbReference type="EMBL" id="KAH3742173.1"/>
    </source>
</evidence>
<evidence type="ECO:0000313" key="2">
    <source>
        <dbReference type="Proteomes" id="UP000828390"/>
    </source>
</evidence>
<gene>
    <name evidence="1" type="ORF">DPMN_048909</name>
</gene>
<name>A0A9D4DE89_DREPO</name>
<organism evidence="1 2">
    <name type="scientific">Dreissena polymorpha</name>
    <name type="common">Zebra mussel</name>
    <name type="synonym">Mytilus polymorpha</name>
    <dbReference type="NCBI Taxonomy" id="45954"/>
    <lineage>
        <taxon>Eukaryota</taxon>
        <taxon>Metazoa</taxon>
        <taxon>Spiralia</taxon>
        <taxon>Lophotrochozoa</taxon>
        <taxon>Mollusca</taxon>
        <taxon>Bivalvia</taxon>
        <taxon>Autobranchia</taxon>
        <taxon>Heteroconchia</taxon>
        <taxon>Euheterodonta</taxon>
        <taxon>Imparidentia</taxon>
        <taxon>Neoheterodontei</taxon>
        <taxon>Myida</taxon>
        <taxon>Dreissenoidea</taxon>
        <taxon>Dreissenidae</taxon>
        <taxon>Dreissena</taxon>
    </lineage>
</organism>
<dbReference type="AlphaFoldDB" id="A0A9D4DE89"/>
<dbReference type="EMBL" id="JAIWYP010000011">
    <property type="protein sequence ID" value="KAH3742173.1"/>
    <property type="molecule type" value="Genomic_DNA"/>
</dbReference>
<comment type="caution">
    <text evidence="1">The sequence shown here is derived from an EMBL/GenBank/DDBJ whole genome shotgun (WGS) entry which is preliminary data.</text>
</comment>
<sequence>MYLSHGHPIVFLRATIRGERKQVLCRLAEARARANASLTCTHSRCRRRCGYPPELPENLTV</sequence>
<protein>
    <submittedName>
        <fullName evidence="1">Uncharacterized protein</fullName>
    </submittedName>
</protein>
<proteinExistence type="predicted"/>
<dbReference type="Proteomes" id="UP000828390">
    <property type="component" value="Unassembled WGS sequence"/>
</dbReference>
<keyword evidence="2" id="KW-1185">Reference proteome</keyword>